<reference evidence="8" key="1">
    <citation type="submission" date="2021-02" db="EMBL/GenBank/DDBJ databases">
        <title>Natronogracilivirga saccharolytica gen. nov. sp. nov. a new anaerobic, haloalkiliphilic carbohydrate-fermenting bacterium from soda lake and proposing of Cyclonatronumiaceae fam. nov. in the phylum Balneolaeota.</title>
        <authorList>
            <person name="Zhilina T.N."/>
            <person name="Sorokin D.Y."/>
            <person name="Zavarzina D.G."/>
            <person name="Toshchakov S.V."/>
            <person name="Kublanov I.V."/>
        </authorList>
    </citation>
    <scope>NUCLEOTIDE SEQUENCE</scope>
    <source>
        <strain evidence="8">Z-1702</strain>
    </source>
</reference>
<keyword evidence="3 5" id="KW-1005">Bacterial flagellum biogenesis</keyword>
<dbReference type="EMBL" id="JAFIDN010000003">
    <property type="protein sequence ID" value="MBP3191941.1"/>
    <property type="molecule type" value="Genomic_DNA"/>
</dbReference>
<organism evidence="8 9">
    <name type="scientific">Natronogracilivirga saccharolytica</name>
    <dbReference type="NCBI Taxonomy" id="2812953"/>
    <lineage>
        <taxon>Bacteria</taxon>
        <taxon>Pseudomonadati</taxon>
        <taxon>Balneolota</taxon>
        <taxon>Balneolia</taxon>
        <taxon>Balneolales</taxon>
        <taxon>Cyclonatronaceae</taxon>
        <taxon>Natronogracilivirga</taxon>
    </lineage>
</organism>
<sequence>MELHNINSQTSSAFKQGETAKRNEMGQQQFLQLLVAQMRHQDPVNPLEGAEFAAQLAQFNSVEQLINVNDGLKKLQESQDMMSTGLTNSMAASLTGKNVKAITESVPYTHGDTTDIQYKLSHSASEVDIVIMNHEGREVRRETLQNVSAGENNWVWDGENNNGNRVQDGEYFVKIEPKTDEDTDIQAITYIEGLATKVRYTSEGVKLNVNGIDVPIGDVEEVGILL</sequence>
<feature type="compositionally biased region" description="Polar residues" evidence="6">
    <location>
        <begin position="1"/>
        <end position="14"/>
    </location>
</feature>
<accession>A0A8J7UUY0</accession>
<dbReference type="GO" id="GO:0044781">
    <property type="term" value="P:bacterial-type flagellum organization"/>
    <property type="evidence" value="ECO:0007669"/>
    <property type="project" value="UniProtKB-UniRule"/>
</dbReference>
<evidence type="ECO:0000256" key="3">
    <source>
        <dbReference type="ARBA" id="ARBA00022795"/>
    </source>
</evidence>
<feature type="region of interest" description="Disordered" evidence="6">
    <location>
        <begin position="1"/>
        <end position="22"/>
    </location>
</feature>
<comment type="caution">
    <text evidence="8">The sequence shown here is derived from an EMBL/GenBank/DDBJ whole genome shotgun (WGS) entry which is preliminary data.</text>
</comment>
<dbReference type="RefSeq" id="WP_210510842.1">
    <property type="nucleotide sequence ID" value="NZ_JAFIDN010000003.1"/>
</dbReference>
<evidence type="ECO:0000313" key="8">
    <source>
        <dbReference type="EMBL" id="MBP3191941.1"/>
    </source>
</evidence>
<dbReference type="Gene3D" id="2.60.40.4070">
    <property type="match status" value="1"/>
</dbReference>
<dbReference type="InterPro" id="IPR025965">
    <property type="entry name" value="FlgD/Vpr_Ig-like"/>
</dbReference>
<dbReference type="Gene3D" id="2.30.30.910">
    <property type="match status" value="1"/>
</dbReference>
<evidence type="ECO:0000256" key="4">
    <source>
        <dbReference type="ARBA" id="ARBA00024746"/>
    </source>
</evidence>
<evidence type="ECO:0000256" key="2">
    <source>
        <dbReference type="ARBA" id="ARBA00016013"/>
    </source>
</evidence>
<evidence type="ECO:0000256" key="1">
    <source>
        <dbReference type="ARBA" id="ARBA00010577"/>
    </source>
</evidence>
<comment type="similarity">
    <text evidence="1 5">Belongs to the FlgD family.</text>
</comment>
<feature type="domain" description="FlgD/Vpr Ig-like" evidence="7">
    <location>
        <begin position="111"/>
        <end position="179"/>
    </location>
</feature>
<protein>
    <recommendedName>
        <fullName evidence="2 5">Basal-body rod modification protein FlgD</fullName>
    </recommendedName>
</protein>
<evidence type="ECO:0000259" key="7">
    <source>
        <dbReference type="Pfam" id="PF13860"/>
    </source>
</evidence>
<dbReference type="AlphaFoldDB" id="A0A8J7UUY0"/>
<name>A0A8J7UUY0_9BACT</name>
<gene>
    <name evidence="8" type="ORF">NATSA_04605</name>
</gene>
<evidence type="ECO:0000313" key="9">
    <source>
        <dbReference type="Proteomes" id="UP000673975"/>
    </source>
</evidence>
<dbReference type="Proteomes" id="UP000673975">
    <property type="component" value="Unassembled WGS sequence"/>
</dbReference>
<dbReference type="InterPro" id="IPR005648">
    <property type="entry name" value="FlgD"/>
</dbReference>
<dbReference type="Pfam" id="PF03963">
    <property type="entry name" value="FlgD"/>
    <property type="match status" value="1"/>
</dbReference>
<keyword evidence="9" id="KW-1185">Reference proteome</keyword>
<proteinExistence type="inferred from homology"/>
<evidence type="ECO:0000256" key="6">
    <source>
        <dbReference type="SAM" id="MobiDB-lite"/>
    </source>
</evidence>
<evidence type="ECO:0000256" key="5">
    <source>
        <dbReference type="RuleBase" id="RU362076"/>
    </source>
</evidence>
<comment type="function">
    <text evidence="4 5">Required for flagellar hook formation. May act as a scaffolding protein.</text>
</comment>
<dbReference type="Pfam" id="PF13860">
    <property type="entry name" value="FlgD_ig"/>
    <property type="match status" value="1"/>
</dbReference>